<evidence type="ECO:0000256" key="6">
    <source>
        <dbReference type="SAM" id="MobiDB-lite"/>
    </source>
</evidence>
<feature type="region of interest" description="Disordered" evidence="6">
    <location>
        <begin position="192"/>
        <end position="216"/>
    </location>
</feature>
<dbReference type="InterPro" id="IPR009057">
    <property type="entry name" value="Homeodomain-like_sf"/>
</dbReference>
<dbReference type="Pfam" id="PF13977">
    <property type="entry name" value="TetR_C_6"/>
    <property type="match status" value="1"/>
</dbReference>
<reference evidence="9" key="1">
    <citation type="submission" date="2023-07" db="EMBL/GenBank/DDBJ databases">
        <title>30 novel species of actinomycetes from the DSMZ collection.</title>
        <authorList>
            <person name="Nouioui I."/>
        </authorList>
    </citation>
    <scope>NUCLEOTIDE SEQUENCE [LARGE SCALE GENOMIC DNA]</scope>
    <source>
        <strain evidence="9">DSM 44917</strain>
    </source>
</reference>
<dbReference type="SUPFAM" id="SSF48498">
    <property type="entry name" value="Tetracyclin repressor-like, C-terminal domain"/>
    <property type="match status" value="1"/>
</dbReference>
<dbReference type="PRINTS" id="PR00455">
    <property type="entry name" value="HTHTETR"/>
</dbReference>
<dbReference type="Proteomes" id="UP001183388">
    <property type="component" value="Unassembled WGS sequence"/>
</dbReference>
<evidence type="ECO:0000256" key="1">
    <source>
        <dbReference type="ARBA" id="ARBA00022491"/>
    </source>
</evidence>
<dbReference type="PANTHER" id="PTHR30055:SF229">
    <property type="entry name" value="HTH-TYPE TRANSCRIPTIONAL REPRESSOR RV1474C"/>
    <property type="match status" value="1"/>
</dbReference>
<evidence type="ECO:0000256" key="2">
    <source>
        <dbReference type="ARBA" id="ARBA00023015"/>
    </source>
</evidence>
<gene>
    <name evidence="8" type="ORF">RM780_19260</name>
</gene>
<dbReference type="EMBL" id="JAVREN010000030">
    <property type="protein sequence ID" value="MDT0309083.1"/>
    <property type="molecule type" value="Genomic_DNA"/>
</dbReference>
<feature type="domain" description="HTH tetR-type" evidence="7">
    <location>
        <begin position="10"/>
        <end position="70"/>
    </location>
</feature>
<dbReference type="InterPro" id="IPR036271">
    <property type="entry name" value="Tet_transcr_reg_TetR-rel_C_sf"/>
</dbReference>
<evidence type="ECO:0000256" key="3">
    <source>
        <dbReference type="ARBA" id="ARBA00023125"/>
    </source>
</evidence>
<evidence type="ECO:0000259" key="7">
    <source>
        <dbReference type="PROSITE" id="PS50977"/>
    </source>
</evidence>
<evidence type="ECO:0000313" key="8">
    <source>
        <dbReference type="EMBL" id="MDT0309083.1"/>
    </source>
</evidence>
<organism evidence="8 9">
    <name type="scientific">Streptomyces boetiae</name>
    <dbReference type="NCBI Taxonomy" id="3075541"/>
    <lineage>
        <taxon>Bacteria</taxon>
        <taxon>Bacillati</taxon>
        <taxon>Actinomycetota</taxon>
        <taxon>Actinomycetes</taxon>
        <taxon>Kitasatosporales</taxon>
        <taxon>Streptomycetaceae</taxon>
        <taxon>Streptomyces</taxon>
    </lineage>
</organism>
<name>A0ABU2LD33_9ACTN</name>
<evidence type="ECO:0000256" key="4">
    <source>
        <dbReference type="ARBA" id="ARBA00023163"/>
    </source>
</evidence>
<dbReference type="InterPro" id="IPR023772">
    <property type="entry name" value="DNA-bd_HTH_TetR-type_CS"/>
</dbReference>
<dbReference type="PROSITE" id="PS50977">
    <property type="entry name" value="HTH_TETR_2"/>
    <property type="match status" value="1"/>
</dbReference>
<dbReference type="RefSeq" id="WP_311632034.1">
    <property type="nucleotide sequence ID" value="NZ_JAVREN010000030.1"/>
</dbReference>
<accession>A0ABU2LD33</accession>
<keyword evidence="3 5" id="KW-0238">DNA-binding</keyword>
<feature type="DNA-binding region" description="H-T-H motif" evidence="5">
    <location>
        <begin position="33"/>
        <end position="52"/>
    </location>
</feature>
<dbReference type="PROSITE" id="PS01081">
    <property type="entry name" value="HTH_TETR_1"/>
    <property type="match status" value="1"/>
</dbReference>
<keyword evidence="1" id="KW-0678">Repressor</keyword>
<evidence type="ECO:0000256" key="5">
    <source>
        <dbReference type="PROSITE-ProRule" id="PRU00335"/>
    </source>
</evidence>
<protein>
    <submittedName>
        <fullName evidence="8">Helix-turn-helix domain-containing protein</fullName>
    </submittedName>
</protein>
<proteinExistence type="predicted"/>
<dbReference type="SUPFAM" id="SSF46689">
    <property type="entry name" value="Homeodomain-like"/>
    <property type="match status" value="1"/>
</dbReference>
<keyword evidence="4" id="KW-0804">Transcription</keyword>
<evidence type="ECO:0000313" key="9">
    <source>
        <dbReference type="Proteomes" id="UP001183388"/>
    </source>
</evidence>
<keyword evidence="2" id="KW-0805">Transcription regulation</keyword>
<keyword evidence="9" id="KW-1185">Reference proteome</keyword>
<sequence length="216" mass="23436">MARVSQEHLEARRRQILQGAARCFARDGFHATSMADVFKETGLSAGAVYRYFPSKEAIVGAIAHEVLSTVRAAFDEAAAAPRPPWPDEILEVALGRVTEVLVFPPPLVVQVWAETFRDPGLAAILREALSGLIDAWTSVVKAYQEQGMMRPDVDPAHVARTLLACAQGYMLQRAIMAPFDLSVLRDGLRALMSMPGGPEGPGPQEPPRAATPARRP</sequence>
<comment type="caution">
    <text evidence="8">The sequence shown here is derived from an EMBL/GenBank/DDBJ whole genome shotgun (WGS) entry which is preliminary data.</text>
</comment>
<dbReference type="PANTHER" id="PTHR30055">
    <property type="entry name" value="HTH-TYPE TRANSCRIPTIONAL REGULATOR RUTR"/>
    <property type="match status" value="1"/>
</dbReference>
<feature type="compositionally biased region" description="Low complexity" evidence="6">
    <location>
        <begin position="207"/>
        <end position="216"/>
    </location>
</feature>
<dbReference type="InterPro" id="IPR050109">
    <property type="entry name" value="HTH-type_TetR-like_transc_reg"/>
</dbReference>
<dbReference type="Gene3D" id="1.10.357.10">
    <property type="entry name" value="Tetracycline Repressor, domain 2"/>
    <property type="match status" value="1"/>
</dbReference>
<dbReference type="InterPro" id="IPR039538">
    <property type="entry name" value="BetI_C"/>
</dbReference>
<dbReference type="Pfam" id="PF00440">
    <property type="entry name" value="TetR_N"/>
    <property type="match status" value="1"/>
</dbReference>
<dbReference type="InterPro" id="IPR001647">
    <property type="entry name" value="HTH_TetR"/>
</dbReference>